<keyword evidence="4" id="KW-1185">Reference proteome</keyword>
<gene>
    <name evidence="3" type="ORF">SCF082_LOCUS22788</name>
</gene>
<protein>
    <recommendedName>
        <fullName evidence="2">EF-hand domain-containing protein</fullName>
    </recommendedName>
</protein>
<feature type="region of interest" description="Disordered" evidence="1">
    <location>
        <begin position="230"/>
        <end position="249"/>
    </location>
</feature>
<evidence type="ECO:0000259" key="2">
    <source>
        <dbReference type="PROSITE" id="PS50222"/>
    </source>
</evidence>
<reference evidence="3 4" key="1">
    <citation type="submission" date="2024-02" db="EMBL/GenBank/DDBJ databases">
        <authorList>
            <person name="Chen Y."/>
            <person name="Shah S."/>
            <person name="Dougan E. K."/>
            <person name="Thang M."/>
            <person name="Chan C."/>
        </authorList>
    </citation>
    <scope>NUCLEOTIDE SEQUENCE [LARGE SCALE GENOMIC DNA]</scope>
</reference>
<feature type="region of interest" description="Disordered" evidence="1">
    <location>
        <begin position="1197"/>
        <end position="1220"/>
    </location>
</feature>
<feature type="compositionally biased region" description="Basic and acidic residues" evidence="1">
    <location>
        <begin position="1205"/>
        <end position="1214"/>
    </location>
</feature>
<proteinExistence type="predicted"/>
<evidence type="ECO:0000313" key="4">
    <source>
        <dbReference type="Proteomes" id="UP001642464"/>
    </source>
</evidence>
<comment type="caution">
    <text evidence="3">The sequence shown here is derived from an EMBL/GenBank/DDBJ whole genome shotgun (WGS) entry which is preliminary data.</text>
</comment>
<sequence>ASPPKALASLPSPAMVKSPPPKALVITPPQGSMVNSPPPKALTAAPPTPAMVNMSPPKALANTSQPAMVNPSPPKASANTSQPAMVNPSPPKAMVNISPPQPAMVNSLPPNALVNTAPPEPATVNMSPPKAMVNISPTQVNSPPPKALGNTSPPKTAAMVSAVPPKSSANTSKPAGVNTPPPKPVMATREFTPSPPAKPKAPLYGMDTQYSSKTELTAVKPSKSLSHAASLLRANTAKPSSKVEPSTSSIPLASALPAEAAAVPVPLHPSPTLSNTVGETPEACSSEQPVPDPPVHAASVEQSSPAPTPAPTGIEADAERVTDACPGLDDPIGRENWHRDRVFKLDDRGMQRAIAEAQQHAMFPAYRQHVMREIFGQDTMDGVPEFAEDEPEEDLLCFRMWLDENLNPPGGVAAMSDGSMVGGPSPATIITAAHVDVPAIGNSMVATPALATTLVHMPLVPTETHPLPAPAAPATPEQPTPAATAPTAELPTPAVTAPLAEQPTPAVKAPPAKPAAAVTPAPPAPPMAAPLAEHPTPAVTAPVEPPTLALAVIAPPAELPPLAVTAPPAEPPAPAAAAIPVTVPKFLNKRQKVAFTPVEPTSEGWKTRAQLLVLHGGDEELVNRIVERKTASGETKEHPDLPDDPSATLYHVMLDLDQVEQDEFEDRLEESYGTDVVGDQAGQMADAARYSSMANVTMGAARGVALKAENEMPEDPVARGQWAMEKLMTDLQQAKMWPVKLVEKGGDFLVQLNAAVTLAMQRLQLYQEDAKEGDLKWVKSQYHLFNYQTNNICSNCGVQKTHPNVAMTLANFEEDAPYCSVKPCRTLASATYVSLRVTTRSIWSRLRELAGTEEMARAWGDRHGWSSDLGAECGEVESLLKAFNAFDTLGSPEADLSGQTAADFAGDEDSARPSQVQPQEIELSDVSQGIRKRHSESLSVKPRDGSGYIEWEEFRQAAVQTDGRCTGRVGAAPAARGDAEPVTTTIRQVVCTMLKVPGPVDSGLYEEPDPWAAAATAIRPPTPGYRKPAAKSSAKATAAKTMPQKKSPIPEFSSDPEELEEDLPMDDEWEEINPIGPQDIAMSSMENDVLAQHCEMMTAPAMDGDAQHTELICLNTNCSLAIYLYQLPDYYLRMGSKDATTSSCTNTRYYTSEGIHSNIGKIPIASTETTVKEPTDISEARLARYWNEAAAWRMSRPEVGGFGPGREDGEDPKVQGRVKR</sequence>
<feature type="region of interest" description="Disordered" evidence="1">
    <location>
        <begin position="503"/>
        <end position="524"/>
    </location>
</feature>
<dbReference type="Proteomes" id="UP001642464">
    <property type="component" value="Unassembled WGS sequence"/>
</dbReference>
<feature type="domain" description="EF-hand" evidence="2">
    <location>
        <begin position="943"/>
        <end position="964"/>
    </location>
</feature>
<feature type="region of interest" description="Disordered" evidence="1">
    <location>
        <begin position="1"/>
        <end position="209"/>
    </location>
</feature>
<dbReference type="InterPro" id="IPR002048">
    <property type="entry name" value="EF_hand_dom"/>
</dbReference>
<feature type="non-terminal residue" evidence="3">
    <location>
        <position position="1"/>
    </location>
</feature>
<dbReference type="PROSITE" id="PS50222">
    <property type="entry name" value="EF_HAND_2"/>
    <property type="match status" value="1"/>
</dbReference>
<feature type="compositionally biased region" description="Low complexity" evidence="1">
    <location>
        <begin position="1030"/>
        <end position="1041"/>
    </location>
</feature>
<feature type="region of interest" description="Disordered" evidence="1">
    <location>
        <begin position="1017"/>
        <end position="1060"/>
    </location>
</feature>
<dbReference type="EMBL" id="CAXAMM010016446">
    <property type="protein sequence ID" value="CAK9038838.1"/>
    <property type="molecule type" value="Genomic_DNA"/>
</dbReference>
<name>A0ABP0LJN7_9DINO</name>
<accession>A0ABP0LJN7</accession>
<evidence type="ECO:0000256" key="1">
    <source>
        <dbReference type="SAM" id="MobiDB-lite"/>
    </source>
</evidence>
<feature type="region of interest" description="Disordered" evidence="1">
    <location>
        <begin position="464"/>
        <end position="488"/>
    </location>
</feature>
<feature type="compositionally biased region" description="Polar residues" evidence="1">
    <location>
        <begin position="271"/>
        <end position="288"/>
    </location>
</feature>
<evidence type="ECO:0000313" key="3">
    <source>
        <dbReference type="EMBL" id="CAK9038838.1"/>
    </source>
</evidence>
<organism evidence="3 4">
    <name type="scientific">Durusdinium trenchii</name>
    <dbReference type="NCBI Taxonomy" id="1381693"/>
    <lineage>
        <taxon>Eukaryota</taxon>
        <taxon>Sar</taxon>
        <taxon>Alveolata</taxon>
        <taxon>Dinophyceae</taxon>
        <taxon>Suessiales</taxon>
        <taxon>Symbiodiniaceae</taxon>
        <taxon>Durusdinium</taxon>
    </lineage>
</organism>
<feature type="compositionally biased region" description="Low complexity" evidence="1">
    <location>
        <begin position="1"/>
        <end position="14"/>
    </location>
</feature>
<feature type="region of interest" description="Disordered" evidence="1">
    <location>
        <begin position="266"/>
        <end position="313"/>
    </location>
</feature>
<feature type="compositionally biased region" description="Low complexity" evidence="1">
    <location>
        <begin position="503"/>
        <end position="519"/>
    </location>
</feature>
<feature type="compositionally biased region" description="Pro residues" evidence="1">
    <location>
        <begin position="467"/>
        <end position="479"/>
    </location>
</feature>